<evidence type="ECO:0000313" key="1">
    <source>
        <dbReference type="EMBL" id="KAH9836735.1"/>
    </source>
</evidence>
<dbReference type="Proteomes" id="UP000814176">
    <property type="component" value="Unassembled WGS sequence"/>
</dbReference>
<organism evidence="1 2">
    <name type="scientific">Rhodofomes roseus</name>
    <dbReference type="NCBI Taxonomy" id="34475"/>
    <lineage>
        <taxon>Eukaryota</taxon>
        <taxon>Fungi</taxon>
        <taxon>Dikarya</taxon>
        <taxon>Basidiomycota</taxon>
        <taxon>Agaricomycotina</taxon>
        <taxon>Agaricomycetes</taxon>
        <taxon>Polyporales</taxon>
        <taxon>Rhodofomes</taxon>
    </lineage>
</organism>
<keyword evidence="2" id="KW-1185">Reference proteome</keyword>
<reference evidence="1 2" key="1">
    <citation type="journal article" date="2021" name="Environ. Microbiol.">
        <title>Gene family expansions and transcriptome signatures uncover fungal adaptations to wood decay.</title>
        <authorList>
            <person name="Hage H."/>
            <person name="Miyauchi S."/>
            <person name="Viragh M."/>
            <person name="Drula E."/>
            <person name="Min B."/>
            <person name="Chaduli D."/>
            <person name="Navarro D."/>
            <person name="Favel A."/>
            <person name="Norest M."/>
            <person name="Lesage-Meessen L."/>
            <person name="Balint B."/>
            <person name="Merenyi Z."/>
            <person name="de Eugenio L."/>
            <person name="Morin E."/>
            <person name="Martinez A.T."/>
            <person name="Baldrian P."/>
            <person name="Stursova M."/>
            <person name="Martinez M.J."/>
            <person name="Novotny C."/>
            <person name="Magnuson J.K."/>
            <person name="Spatafora J.W."/>
            <person name="Maurice S."/>
            <person name="Pangilinan J."/>
            <person name="Andreopoulos W."/>
            <person name="LaButti K."/>
            <person name="Hundley H."/>
            <person name="Na H."/>
            <person name="Kuo A."/>
            <person name="Barry K."/>
            <person name="Lipzen A."/>
            <person name="Henrissat B."/>
            <person name="Riley R."/>
            <person name="Ahrendt S."/>
            <person name="Nagy L.G."/>
            <person name="Grigoriev I.V."/>
            <person name="Martin F."/>
            <person name="Rosso M.N."/>
        </authorList>
    </citation>
    <scope>NUCLEOTIDE SEQUENCE [LARGE SCALE GENOMIC DNA]</scope>
    <source>
        <strain evidence="1 2">CIRM-BRFM 1785</strain>
    </source>
</reference>
<gene>
    <name evidence="1" type="ORF">C8Q71DRAFT_56386</name>
</gene>
<dbReference type="GeneID" id="72000119"/>
<dbReference type="RefSeq" id="XP_047778973.1">
    <property type="nucleotide sequence ID" value="XM_047919387.1"/>
</dbReference>
<proteinExistence type="predicted"/>
<evidence type="ECO:0000313" key="2">
    <source>
        <dbReference type="Proteomes" id="UP000814176"/>
    </source>
</evidence>
<accession>A0ABQ8KGD7</accession>
<name>A0ABQ8KGD7_9APHY</name>
<comment type="caution">
    <text evidence="1">The sequence shown here is derived from an EMBL/GenBank/DDBJ whole genome shotgun (WGS) entry which is preliminary data.</text>
</comment>
<dbReference type="EMBL" id="JADCUA010000010">
    <property type="protein sequence ID" value="KAH9836735.1"/>
    <property type="molecule type" value="Genomic_DNA"/>
</dbReference>
<protein>
    <submittedName>
        <fullName evidence="1">Uncharacterized protein</fullName>
    </submittedName>
</protein>
<sequence>MLALVGSVGYKGRRASSGAREHRQFLRGSYQPSRLLITDGMVTLDATDFAAGGVAFGAGAAIGSGLVHDIIGFVSVGCATYQAYWLHVYGQPANCGLAGNLFALLRYYAWDASNVLRRRGLSRRVLASERTSVLSRRRTR</sequence>